<name>A0A1D9PRW9_SCLS1</name>
<organism evidence="1 2">
    <name type="scientific">Sclerotinia sclerotiorum (strain ATCC 18683 / 1980 / Ss-1)</name>
    <name type="common">White mold</name>
    <name type="synonym">Whetzelinia sclerotiorum</name>
    <dbReference type="NCBI Taxonomy" id="665079"/>
    <lineage>
        <taxon>Eukaryota</taxon>
        <taxon>Fungi</taxon>
        <taxon>Dikarya</taxon>
        <taxon>Ascomycota</taxon>
        <taxon>Pezizomycotina</taxon>
        <taxon>Leotiomycetes</taxon>
        <taxon>Helotiales</taxon>
        <taxon>Sclerotiniaceae</taxon>
        <taxon>Sclerotinia</taxon>
    </lineage>
</organism>
<proteinExistence type="predicted"/>
<protein>
    <submittedName>
        <fullName evidence="1">Uncharacterized protein</fullName>
    </submittedName>
</protein>
<dbReference type="Proteomes" id="UP000177798">
    <property type="component" value="Chromosome 1"/>
</dbReference>
<gene>
    <name evidence="1" type="ORF">sscle_01g002140</name>
</gene>
<evidence type="ECO:0000313" key="2">
    <source>
        <dbReference type="Proteomes" id="UP000177798"/>
    </source>
</evidence>
<accession>A0A1D9PRW9</accession>
<sequence>MISMMQEINWTIRVHPTDLKAVPSPKHLKSIPVSLHIHPMNLHGTAFDLIQGRSVSELSDY</sequence>
<reference evidence="2" key="1">
    <citation type="journal article" date="2017" name="Genome Biol. Evol.">
        <title>The complete genome sequence of the phytopathogenic fungus Sclerotinia sclerotiorum reveals insights into the genome architecture of broad host range pathogens.</title>
        <authorList>
            <person name="Derbyshire M."/>
            <person name="Denton-Giles M."/>
            <person name="Hegedus D."/>
            <person name="Seifbarghy S."/>
            <person name="Rollins J."/>
            <person name="van Kan J."/>
            <person name="Seidl M.F."/>
            <person name="Faino L."/>
            <person name="Mbengue M."/>
            <person name="Navaud O."/>
            <person name="Raffaele S."/>
            <person name="Hammond-Kosack K."/>
            <person name="Heard S."/>
            <person name="Oliver R."/>
        </authorList>
    </citation>
    <scope>NUCLEOTIDE SEQUENCE [LARGE SCALE GENOMIC DNA]</scope>
    <source>
        <strain evidence="2">ATCC 18683 / 1980 / Ss-1</strain>
    </source>
</reference>
<dbReference type="VEuPathDB" id="FungiDB:sscle_01g002140"/>
<dbReference type="AlphaFoldDB" id="A0A1D9PRW9"/>
<evidence type="ECO:0000313" key="1">
    <source>
        <dbReference type="EMBL" id="APA05444.1"/>
    </source>
</evidence>
<dbReference type="EMBL" id="CP017814">
    <property type="protein sequence ID" value="APA05444.1"/>
    <property type="molecule type" value="Genomic_DNA"/>
</dbReference>